<dbReference type="OrthoDB" id="3789448at2"/>
<comment type="similarity">
    <text evidence="2">Belongs to the CDP-alcohol phosphatidyltransferase class-I family.</text>
</comment>
<name>A0A5C4VKH4_9ACTN</name>
<dbReference type="InterPro" id="IPR043130">
    <property type="entry name" value="CDP-OH_PTrfase_TM_dom"/>
</dbReference>
<dbReference type="GO" id="GO:0016780">
    <property type="term" value="F:phosphotransferase activity, for other substituted phosphate groups"/>
    <property type="evidence" value="ECO:0007669"/>
    <property type="project" value="InterPro"/>
</dbReference>
<evidence type="ECO:0000313" key="5">
    <source>
        <dbReference type="Proteomes" id="UP000313231"/>
    </source>
</evidence>
<dbReference type="InterPro" id="IPR000462">
    <property type="entry name" value="CDP-OH_P_trans"/>
</dbReference>
<comment type="caution">
    <text evidence="4">The sequence shown here is derived from an EMBL/GenBank/DDBJ whole genome shotgun (WGS) entry which is preliminary data.</text>
</comment>
<evidence type="ECO:0000256" key="3">
    <source>
        <dbReference type="SAM" id="Phobius"/>
    </source>
</evidence>
<evidence type="ECO:0000256" key="2">
    <source>
        <dbReference type="RuleBase" id="RU003750"/>
    </source>
</evidence>
<dbReference type="GO" id="GO:0008654">
    <property type="term" value="P:phospholipid biosynthetic process"/>
    <property type="evidence" value="ECO:0007669"/>
    <property type="project" value="InterPro"/>
</dbReference>
<dbReference type="Pfam" id="PF01066">
    <property type="entry name" value="CDP-OH_P_transf"/>
    <property type="match status" value="1"/>
</dbReference>
<evidence type="ECO:0008006" key="6">
    <source>
        <dbReference type="Google" id="ProtNLM"/>
    </source>
</evidence>
<dbReference type="InterPro" id="IPR048254">
    <property type="entry name" value="CDP_ALCOHOL_P_TRANSF_CS"/>
</dbReference>
<keyword evidence="3" id="KW-1133">Transmembrane helix</keyword>
<accession>A0A5C4VKH4</accession>
<keyword evidence="1 2" id="KW-0808">Transferase</keyword>
<dbReference type="Gene3D" id="1.20.120.1760">
    <property type="match status" value="1"/>
</dbReference>
<sequence>MIPRDMWTRLAIDPLADPLARVLAPRAGVTPNRVTAVASLLGVAAAACLATGRLRLGGGLFLLRFFTDCLDGKIARQQGSSTERGALFDVASDVVCVSAAYACLGLWAIDAERVSAPVVAGLLVALGCHLWALDHRKHLADRAGLGEGRSDLAGRTDLPLLDPWLRFCRRIRMNPVPWTVEVETLVLGLLPLAGPRPAAAGLVFGLVFYVTATGINLRRCRRIAARLDVVRRREPSERATS</sequence>
<dbReference type="Proteomes" id="UP000313231">
    <property type="component" value="Unassembled WGS sequence"/>
</dbReference>
<dbReference type="GO" id="GO:0016020">
    <property type="term" value="C:membrane"/>
    <property type="evidence" value="ECO:0007669"/>
    <property type="project" value="InterPro"/>
</dbReference>
<dbReference type="AlphaFoldDB" id="A0A5C4VKH4"/>
<keyword evidence="5" id="KW-1185">Reference proteome</keyword>
<dbReference type="PROSITE" id="PS00379">
    <property type="entry name" value="CDP_ALCOHOL_P_TRANSF"/>
    <property type="match status" value="1"/>
</dbReference>
<keyword evidence="3" id="KW-0812">Transmembrane</keyword>
<organism evidence="4 5">
    <name type="scientific">Nocardioides albidus</name>
    <dbReference type="NCBI Taxonomy" id="1517589"/>
    <lineage>
        <taxon>Bacteria</taxon>
        <taxon>Bacillati</taxon>
        <taxon>Actinomycetota</taxon>
        <taxon>Actinomycetes</taxon>
        <taxon>Propionibacteriales</taxon>
        <taxon>Nocardioidaceae</taxon>
        <taxon>Nocardioides</taxon>
    </lineage>
</organism>
<dbReference type="EMBL" id="VDMP01000027">
    <property type="protein sequence ID" value="TNM36353.1"/>
    <property type="molecule type" value="Genomic_DNA"/>
</dbReference>
<proteinExistence type="inferred from homology"/>
<feature type="transmembrane region" description="Helical" evidence="3">
    <location>
        <begin position="86"/>
        <end position="108"/>
    </location>
</feature>
<keyword evidence="3" id="KW-0472">Membrane</keyword>
<evidence type="ECO:0000313" key="4">
    <source>
        <dbReference type="EMBL" id="TNM36353.1"/>
    </source>
</evidence>
<protein>
    <recommendedName>
        <fullName evidence="6">CDP-alcohol phosphatidyltransferase family protein</fullName>
    </recommendedName>
</protein>
<dbReference type="RefSeq" id="WP_139624539.1">
    <property type="nucleotide sequence ID" value="NZ_VDMP01000027.1"/>
</dbReference>
<reference evidence="4 5" key="1">
    <citation type="journal article" date="2016" name="Int. J. Syst. Evol. Microbiol.">
        <title>Nocardioides albidus sp. nov., an actinobacterium isolated from garden soil.</title>
        <authorList>
            <person name="Singh H."/>
            <person name="Du J."/>
            <person name="Trinh H."/>
            <person name="Won K."/>
            <person name="Yang J.E."/>
            <person name="Yin C."/>
            <person name="Kook M."/>
            <person name="Yi T.H."/>
        </authorList>
    </citation>
    <scope>NUCLEOTIDE SEQUENCE [LARGE SCALE GENOMIC DNA]</scope>
    <source>
        <strain evidence="4 5">CCTCC AB 2015297</strain>
    </source>
</reference>
<feature type="transmembrane region" description="Helical" evidence="3">
    <location>
        <begin position="199"/>
        <end position="217"/>
    </location>
</feature>
<evidence type="ECO:0000256" key="1">
    <source>
        <dbReference type="ARBA" id="ARBA00022679"/>
    </source>
</evidence>
<gene>
    <name evidence="4" type="ORF">FHP29_19560</name>
</gene>
<feature type="transmembrane region" description="Helical" evidence="3">
    <location>
        <begin position="114"/>
        <end position="133"/>
    </location>
</feature>